<dbReference type="Proteomes" id="UP000218209">
    <property type="component" value="Unassembled WGS sequence"/>
</dbReference>
<dbReference type="PANTHER" id="PTHR34305:SF1">
    <property type="entry name" value="SWIM-TYPE DOMAIN-CONTAINING PROTEIN"/>
    <property type="match status" value="1"/>
</dbReference>
<protein>
    <recommendedName>
        <fullName evidence="5">HMG domain-containing protein</fullName>
    </recommendedName>
</protein>
<dbReference type="OrthoDB" id="5598737at2759"/>
<keyword evidence="2" id="KW-0812">Transmembrane</keyword>
<evidence type="ECO:0000313" key="4">
    <source>
        <dbReference type="Proteomes" id="UP000218209"/>
    </source>
</evidence>
<evidence type="ECO:0000256" key="2">
    <source>
        <dbReference type="SAM" id="Phobius"/>
    </source>
</evidence>
<feature type="region of interest" description="Disordered" evidence="1">
    <location>
        <begin position="793"/>
        <end position="868"/>
    </location>
</feature>
<name>A0A1X6PHQ5_PORUM</name>
<keyword evidence="2" id="KW-1133">Transmembrane helix</keyword>
<dbReference type="PANTHER" id="PTHR34305">
    <property type="entry name" value="EXPRESSED PROTEIN"/>
    <property type="match status" value="1"/>
</dbReference>
<feature type="transmembrane region" description="Helical" evidence="2">
    <location>
        <begin position="25"/>
        <end position="46"/>
    </location>
</feature>
<proteinExistence type="predicted"/>
<keyword evidence="4" id="KW-1185">Reference proteome</keyword>
<evidence type="ECO:0000256" key="1">
    <source>
        <dbReference type="SAM" id="MobiDB-lite"/>
    </source>
</evidence>
<sequence length="1302" mass="139556">MVSYISTISAASAVATSWCAVRSLWLAVFVAASFSAAGVVAAAGGASPHHPSTAEHGSGTHAVEVETGVWMEYSSASSIFRDLGGLQPRAASSWALRPATTTTHQFDGGTVDYSTADAVLSGNANMAIPRRGFNVAGVKNNGSGWQNEGPGRVEGSGLKLRKSLVDVLVVMFATAARHSLKEHFDSSARTFQSLAGLRQLRRELKGITYKALRGRAWDLAPSGAIGVVLRFGGLGARNGKGQHELLVVTASLVGHNVVTACSAEERCLGEGGCSMHAPMVDALEKVRRAMGVRMDDLFLVLQAPLKTGRLEAGRGVLYGEKTCVVRNGNSSWPFSAVRCTRGGSWVCLSCRTGDGTCGHAGAAVAAAKANLEGLEDSTESDVDKEVDDEERLLAEAGLSAAGAAGDQVATGAVELPPHLPGATEPLLPVNRFKWSPRSAAPRHLVPPLVAQKERADLMRALRDPSRLVRYAAGALCPYCLVGREATTPIEYKKGSVEFEDGVVPATVETWRCHQCLFRVLPDGKSRGVIFHSCYTVYSEAFLFEVAVNLARNGSSVHSASYLREAFTELHTGSKYPLASKRMRTVKILRSAVLLYLALVIKGLPYDTVSCATCRRADGSYAIVSFDGLQLGYRVKYKISFNRTDIKVHAVSRASLVPCMITDEAVSKAIGLVLSVKKEVVATKSSKAITTVTAMRGHVMALALLLGNVVVDGVDKSFAGDKPHMDGRSGERGWDPMVDGGASPQLVAFLRGVFDVRTAARSIALTIEAAAAELRRRVPVALMRRVHALAVELPPHPAIPPPASVVAGGGDGSSSRDATLQAGDEKRGRKRALHAVDRASGSTSSSLSEFSSGSDVCSSEDDDGFDLPRPIPKPAEEVWERDAPLLAYAEALEEPALATTGGAMGAARLLSLSLPLLPHIPSTAASALKVMEFVRAVVVDPVFVWAPQGCWVAIDEVVAVLRSERFSVPALASVLGLPLVAEQRLLRGAVACLGPGLAVDPNLRVLLADVLSALKGRVAEYNKWVGDTDSAAVLDGQALDSLRNNMAAAHPLHTFSHKEYTDAWLLPPASVAAYRSVYSEYTDQWDDYLRTGVWAPGLRVLRPMPGFSGAATANTDLPSCRHEMGKENSHTGGTVGVFCSCAHPKCIGVMVLTGSESQRMPLEFVAQRFVKMPLTTVYDFACATLKSALVRLPYLARLVALRCDRLHWRENHTDCSAAMSPDSFVSLDGVNTSSCEERNALSRRQQHHLRQMKQDQFITFTVYQQVLANAVAMHRDNKTLGESCKWPEWYRRTHVDVSQADRV</sequence>
<organism evidence="3 4">
    <name type="scientific">Porphyra umbilicalis</name>
    <name type="common">Purple laver</name>
    <name type="synonym">Red alga</name>
    <dbReference type="NCBI Taxonomy" id="2786"/>
    <lineage>
        <taxon>Eukaryota</taxon>
        <taxon>Rhodophyta</taxon>
        <taxon>Bangiophyceae</taxon>
        <taxon>Bangiales</taxon>
        <taxon>Bangiaceae</taxon>
        <taxon>Porphyra</taxon>
    </lineage>
</organism>
<evidence type="ECO:0000313" key="3">
    <source>
        <dbReference type="EMBL" id="OSX80335.1"/>
    </source>
</evidence>
<reference evidence="3 4" key="1">
    <citation type="submission" date="2017-03" db="EMBL/GenBank/DDBJ databases">
        <title>WGS assembly of Porphyra umbilicalis.</title>
        <authorList>
            <person name="Brawley S.H."/>
            <person name="Blouin N.A."/>
            <person name="Ficko-Blean E."/>
            <person name="Wheeler G.L."/>
            <person name="Lohr M."/>
            <person name="Goodson H.V."/>
            <person name="Jenkins J.W."/>
            <person name="Blaby-Haas C.E."/>
            <person name="Helliwell K.E."/>
            <person name="Chan C."/>
            <person name="Marriage T."/>
            <person name="Bhattacharya D."/>
            <person name="Klein A.S."/>
            <person name="Badis Y."/>
            <person name="Brodie J."/>
            <person name="Cao Y."/>
            <person name="Collen J."/>
            <person name="Dittami S.M."/>
            <person name="Gachon C.M."/>
            <person name="Green B.R."/>
            <person name="Karpowicz S."/>
            <person name="Kim J.W."/>
            <person name="Kudahl U."/>
            <person name="Lin S."/>
            <person name="Michel G."/>
            <person name="Mittag M."/>
            <person name="Olson B.J."/>
            <person name="Pangilinan J."/>
            <person name="Peng Y."/>
            <person name="Qiu H."/>
            <person name="Shu S."/>
            <person name="Singer J.T."/>
            <person name="Smith A.G."/>
            <person name="Sprecher B.N."/>
            <person name="Wagner V."/>
            <person name="Wang W."/>
            <person name="Wang Z.-Y."/>
            <person name="Yan J."/>
            <person name="Yarish C."/>
            <person name="Zoeuner-Riek S."/>
            <person name="Zhuang Y."/>
            <person name="Zou Y."/>
            <person name="Lindquist E.A."/>
            <person name="Grimwood J."/>
            <person name="Barry K."/>
            <person name="Rokhsar D.S."/>
            <person name="Schmutz J."/>
            <person name="Stiller J.W."/>
            <person name="Grossman A.R."/>
            <person name="Prochnik S.E."/>
        </authorList>
    </citation>
    <scope>NUCLEOTIDE SEQUENCE [LARGE SCALE GENOMIC DNA]</scope>
    <source>
        <strain evidence="3">4086291</strain>
    </source>
</reference>
<evidence type="ECO:0008006" key="5">
    <source>
        <dbReference type="Google" id="ProtNLM"/>
    </source>
</evidence>
<gene>
    <name evidence="3" type="ORF">BU14_0055s0056</name>
</gene>
<feature type="compositionally biased region" description="Pro residues" evidence="1">
    <location>
        <begin position="793"/>
        <end position="802"/>
    </location>
</feature>
<dbReference type="EMBL" id="KV918777">
    <property type="protein sequence ID" value="OSX80335.1"/>
    <property type="molecule type" value="Genomic_DNA"/>
</dbReference>
<feature type="compositionally biased region" description="Low complexity" evidence="1">
    <location>
        <begin position="839"/>
        <end position="853"/>
    </location>
</feature>
<keyword evidence="2" id="KW-0472">Membrane</keyword>
<accession>A0A1X6PHQ5</accession>